<dbReference type="AlphaFoldDB" id="A0A0C4YE49"/>
<accession>A0A0C4YE49</accession>
<dbReference type="Proteomes" id="UP000031843">
    <property type="component" value="Chromosome main"/>
</dbReference>
<keyword evidence="2" id="KW-1185">Reference proteome</keyword>
<reference evidence="1 2" key="1">
    <citation type="journal article" date="2015" name="Genome Announc.">
        <title>Complete Genome Sequence of Cupriavidus basilensis 4G11, Isolated from the Oak Ridge Field Research Center Site.</title>
        <authorList>
            <person name="Ray J."/>
            <person name="Waters R.J."/>
            <person name="Skerker J.M."/>
            <person name="Kuehl J.V."/>
            <person name="Price M.N."/>
            <person name="Huang J."/>
            <person name="Chakraborty R."/>
            <person name="Arkin A.P."/>
            <person name="Deutschbauer A."/>
        </authorList>
    </citation>
    <scope>NUCLEOTIDE SEQUENCE [LARGE SCALE GENOMIC DNA]</scope>
    <source>
        <strain evidence="1">4G11</strain>
    </source>
</reference>
<dbReference type="EMBL" id="CP010536">
    <property type="protein sequence ID" value="AJG19056.1"/>
    <property type="molecule type" value="Genomic_DNA"/>
</dbReference>
<dbReference type="KEGG" id="cbw:RR42_m1659"/>
<gene>
    <name evidence="1" type="ORF">RR42_m1659</name>
</gene>
<evidence type="ECO:0000313" key="1">
    <source>
        <dbReference type="EMBL" id="AJG19056.1"/>
    </source>
</evidence>
<organism evidence="1 2">
    <name type="scientific">Cupriavidus basilensis</name>
    <dbReference type="NCBI Taxonomy" id="68895"/>
    <lineage>
        <taxon>Bacteria</taxon>
        <taxon>Pseudomonadati</taxon>
        <taxon>Pseudomonadota</taxon>
        <taxon>Betaproteobacteria</taxon>
        <taxon>Burkholderiales</taxon>
        <taxon>Burkholderiaceae</taxon>
        <taxon>Cupriavidus</taxon>
    </lineage>
</organism>
<evidence type="ECO:0008006" key="3">
    <source>
        <dbReference type="Google" id="ProtNLM"/>
    </source>
</evidence>
<sequence length="208" mass="22515">MKLTGETMTEERLFDSSHAALVFAFNFSGQQYQASAMNKAMTPQIGSGKGLVGVDGAAQAGMIRRELGTLPELHQAVLTARVAPRDVPCECTRPCCSGRLPNAEWTDAIVWLTERAMQQLSGSFSHYRVRRSILEKIFGVKVNLADIAEACGAHRNTVSDQNAKLKLWIEGEKGRKGLNAAPGVEAVAWMAIDGRLKAARMVGVEEAA</sequence>
<evidence type="ECO:0000313" key="2">
    <source>
        <dbReference type="Proteomes" id="UP000031843"/>
    </source>
</evidence>
<protein>
    <recommendedName>
        <fullName evidence="3">DNA-binding protein</fullName>
    </recommendedName>
</protein>
<proteinExistence type="predicted"/>
<name>A0A0C4YE49_9BURK</name>